<dbReference type="InterPro" id="IPR022030">
    <property type="entry name" value="SF3A1_dom"/>
</dbReference>
<feature type="compositionally biased region" description="Basic and acidic residues" evidence="7">
    <location>
        <begin position="696"/>
        <end position="711"/>
    </location>
</feature>
<dbReference type="Pfam" id="PF12230">
    <property type="entry name" value="PRP21_like_P"/>
    <property type="match status" value="1"/>
</dbReference>
<evidence type="ECO:0000313" key="10">
    <source>
        <dbReference type="EMBL" id="KAG0263115.1"/>
    </source>
</evidence>
<dbReference type="AlphaFoldDB" id="A0A9P6Q8Q5"/>
<feature type="region of interest" description="Disordered" evidence="7">
    <location>
        <begin position="513"/>
        <end position="605"/>
    </location>
</feature>
<dbReference type="GO" id="GO:0003723">
    <property type="term" value="F:RNA binding"/>
    <property type="evidence" value="ECO:0007669"/>
    <property type="project" value="InterPro"/>
</dbReference>
<comment type="caution">
    <text evidence="10">The sequence shown here is derived from an EMBL/GenBank/DDBJ whole genome shotgun (WGS) entry which is preliminary data.</text>
</comment>
<proteinExistence type="predicted"/>
<keyword evidence="11" id="KW-1185">Reference proteome</keyword>
<dbReference type="Gene3D" id="3.10.20.90">
    <property type="entry name" value="Phosphatidylinositol 3-kinase Catalytic Subunit, Chain A, domain 1"/>
    <property type="match status" value="1"/>
</dbReference>
<feature type="compositionally biased region" description="Basic and acidic residues" evidence="7">
    <location>
        <begin position="470"/>
        <end position="491"/>
    </location>
</feature>
<feature type="compositionally biased region" description="Polar residues" evidence="7">
    <location>
        <begin position="18"/>
        <end position="39"/>
    </location>
</feature>
<dbReference type="GO" id="GO:0071013">
    <property type="term" value="C:catalytic step 2 spliceosome"/>
    <property type="evidence" value="ECO:0007669"/>
    <property type="project" value="TreeGrafter"/>
</dbReference>
<dbReference type="PANTHER" id="PTHR15316">
    <property type="entry name" value="SPLICEOSOME ASSOCIATED PROTEIN 114/SWAP SPLICING FACTOR-RELATED"/>
    <property type="match status" value="1"/>
</dbReference>
<dbReference type="InterPro" id="IPR000626">
    <property type="entry name" value="Ubiquitin-like_dom"/>
</dbReference>
<dbReference type="OrthoDB" id="447637at2759"/>
<feature type="compositionally biased region" description="Pro residues" evidence="7">
    <location>
        <begin position="625"/>
        <end position="642"/>
    </location>
</feature>
<feature type="domain" description="Ubiquitin-like" evidence="8">
    <location>
        <begin position="783"/>
        <end position="836"/>
    </location>
</feature>
<dbReference type="InterPro" id="IPR045146">
    <property type="entry name" value="SF3A1"/>
</dbReference>
<accession>A0A9P6Q8Q5</accession>
<dbReference type="Pfam" id="PF01805">
    <property type="entry name" value="Surp"/>
    <property type="match status" value="2"/>
</dbReference>
<feature type="region of interest" description="Disordered" evidence="7">
    <location>
        <begin position="333"/>
        <end position="375"/>
    </location>
</feature>
<comment type="subcellular location">
    <subcellularLocation>
        <location evidence="1">Nucleus</location>
    </subcellularLocation>
</comment>
<evidence type="ECO:0000313" key="11">
    <source>
        <dbReference type="Proteomes" id="UP000807716"/>
    </source>
</evidence>
<dbReference type="PANTHER" id="PTHR15316:SF1">
    <property type="entry name" value="SPLICING FACTOR 3A SUBUNIT 1"/>
    <property type="match status" value="1"/>
</dbReference>
<evidence type="ECO:0000256" key="6">
    <source>
        <dbReference type="ARBA" id="ARBA00023242"/>
    </source>
</evidence>
<dbReference type="GO" id="GO:0071004">
    <property type="term" value="C:U2-type prespliceosome"/>
    <property type="evidence" value="ECO:0007669"/>
    <property type="project" value="TreeGrafter"/>
</dbReference>
<feature type="compositionally biased region" description="Basic residues" evidence="7">
    <location>
        <begin position="712"/>
        <end position="734"/>
    </location>
</feature>
<evidence type="ECO:0000256" key="7">
    <source>
        <dbReference type="SAM" id="MobiDB-lite"/>
    </source>
</evidence>
<feature type="region of interest" description="Disordered" evidence="7">
    <location>
        <begin position="1"/>
        <end position="50"/>
    </location>
</feature>
<dbReference type="InterPro" id="IPR035967">
    <property type="entry name" value="SWAP/Surp_sf"/>
</dbReference>
<dbReference type="SUPFAM" id="SSF109905">
    <property type="entry name" value="Surp module (SWAP domain)"/>
    <property type="match status" value="2"/>
</dbReference>
<gene>
    <name evidence="10" type="primary">PRP21</name>
    <name evidence="10" type="ORF">DFQ27_001917</name>
</gene>
<dbReference type="EMBL" id="JAAAJB010000169">
    <property type="protein sequence ID" value="KAG0263115.1"/>
    <property type="molecule type" value="Genomic_DNA"/>
</dbReference>
<keyword evidence="4" id="KW-0677">Repeat</keyword>
<feature type="region of interest" description="Disordered" evidence="7">
    <location>
        <begin position="625"/>
        <end position="741"/>
    </location>
</feature>
<keyword evidence="3" id="KW-0747">Spliceosome</keyword>
<dbReference type="SMART" id="SM00648">
    <property type="entry name" value="SWAP"/>
    <property type="match status" value="2"/>
</dbReference>
<dbReference type="Gene3D" id="1.10.10.790">
    <property type="entry name" value="Surp module"/>
    <property type="match status" value="2"/>
</dbReference>
<dbReference type="FunFam" id="1.10.10.790:FF:000001">
    <property type="entry name" value="Splicing factor 3a, subunit 1"/>
    <property type="match status" value="1"/>
</dbReference>
<sequence>MATLPPPLPSAINGFGASVNSAETDANKNENGAASPQENNPDEPVGIIYPPPEIRKVADKTAAFVATSGSGAQLEERLRQSEINNPKFCFLNPTDPYHAYYAMKIKETKEGTTPQAVEVQAEVEAAMEEVEFKPPEEPPALDFIASMPPVSAQDLDIIKLTAQFVARNGRQFMTSLAQRESRNFQFDFLKPNHSLFTFFSTLVDQYTKVLVPSNTMMEQVEMRAKDKYAVQDMVMRRVEYTAYQQELKKKRDEKEDAERAAFLSIDWQDFVVVETIEFTDADDAQELPGPKSLSELESMSLAQKRMARNLAALQEAGDDDMPQDIEIDNDDMVDSDEEVESPPPQPAPAAAPAVSTRMEEDEVTPALPPSTDGAMMAAPKLSGPMKIRENFVPKAFVGRTGAALQEITQICQICGQSIPVSEMEEHVKADLADPRFREERRALEARQQAANVLLDGAMVARNLQQFQAHRANEEKTAEEERKKQIEREKNAWDGASDSVSAATQRSVAAAAANYTPEAPVDPSKLVGPRFGGAPPVPSFGATSSSGSAPQPQLYRQPGTYNQTFSIVNPVPPPSSSTATSTASSSSASTTAPVPTSTGSAAPASSGVVPPPVLLPGMLPPPPGMPHLPPPPFAGAFPPPPPGGFFGLPVRSPAEAAAHLPPQPPLPPSSSAPQPPLPPSLPSRPTIPAQVPPPGRHAGEDFGGPDRDSKRFKSEHHHRPHHQHQPHHHNQHHHNQQQDQAGGQSWITLEIMMPEAGASDMRPEWNRDGLASVVLENLVAGTLISTVKDKILGLTGFPAGKQKLMTPTGTVTKNQATLAEYGLRLGQRAEMRLAVKK</sequence>
<evidence type="ECO:0000256" key="2">
    <source>
        <dbReference type="ARBA" id="ARBA00022664"/>
    </source>
</evidence>
<keyword evidence="5" id="KW-0508">mRNA splicing</keyword>
<feature type="compositionally biased region" description="Pro residues" evidence="7">
    <location>
        <begin position="660"/>
        <end position="681"/>
    </location>
</feature>
<dbReference type="PROSITE" id="PS50053">
    <property type="entry name" value="UBIQUITIN_2"/>
    <property type="match status" value="1"/>
</dbReference>
<evidence type="ECO:0000259" key="8">
    <source>
        <dbReference type="PROSITE" id="PS50053"/>
    </source>
</evidence>
<reference evidence="10" key="1">
    <citation type="journal article" date="2020" name="Fungal Divers.">
        <title>Resolving the Mortierellaceae phylogeny through synthesis of multi-gene phylogenetics and phylogenomics.</title>
        <authorList>
            <person name="Vandepol N."/>
            <person name="Liber J."/>
            <person name="Desiro A."/>
            <person name="Na H."/>
            <person name="Kennedy M."/>
            <person name="Barry K."/>
            <person name="Grigoriev I.V."/>
            <person name="Miller A.N."/>
            <person name="O'Donnell K."/>
            <person name="Stajich J.E."/>
            <person name="Bonito G."/>
        </authorList>
    </citation>
    <scope>NUCLEOTIDE SEQUENCE</scope>
    <source>
        <strain evidence="10">BC1065</strain>
    </source>
</reference>
<evidence type="ECO:0000256" key="3">
    <source>
        <dbReference type="ARBA" id="ARBA00022728"/>
    </source>
</evidence>
<evidence type="ECO:0000256" key="1">
    <source>
        <dbReference type="ARBA" id="ARBA00004123"/>
    </source>
</evidence>
<evidence type="ECO:0000256" key="5">
    <source>
        <dbReference type="ARBA" id="ARBA00023187"/>
    </source>
</evidence>
<dbReference type="InterPro" id="IPR000061">
    <property type="entry name" value="Surp"/>
</dbReference>
<dbReference type="FunFam" id="1.10.10.790:FF:000002">
    <property type="entry name" value="Splicing factor 3A subunit 1"/>
    <property type="match status" value="1"/>
</dbReference>
<keyword evidence="6" id="KW-0539">Nucleus</keyword>
<dbReference type="GO" id="GO:0005686">
    <property type="term" value="C:U2 snRNP"/>
    <property type="evidence" value="ECO:0007669"/>
    <property type="project" value="UniProtKB-ARBA"/>
</dbReference>
<dbReference type="PROSITE" id="PS50128">
    <property type="entry name" value="SURP"/>
    <property type="match status" value="2"/>
</dbReference>
<dbReference type="GO" id="GO:0045292">
    <property type="term" value="P:mRNA cis splicing, via spliceosome"/>
    <property type="evidence" value="ECO:0007669"/>
    <property type="project" value="InterPro"/>
</dbReference>
<evidence type="ECO:0000259" key="9">
    <source>
        <dbReference type="PROSITE" id="PS50128"/>
    </source>
</evidence>
<feature type="compositionally biased region" description="Low complexity" evidence="7">
    <location>
        <begin position="646"/>
        <end position="659"/>
    </location>
</feature>
<evidence type="ECO:0000256" key="4">
    <source>
        <dbReference type="ARBA" id="ARBA00022737"/>
    </source>
</evidence>
<dbReference type="GO" id="GO:0000381">
    <property type="term" value="P:regulation of alternative mRNA splicing, via spliceosome"/>
    <property type="evidence" value="ECO:0007669"/>
    <property type="project" value="TreeGrafter"/>
</dbReference>
<feature type="region of interest" description="Disordered" evidence="7">
    <location>
        <begin position="469"/>
        <end position="499"/>
    </location>
</feature>
<feature type="domain" description="SURP motif" evidence="9">
    <location>
        <begin position="57"/>
        <end position="101"/>
    </location>
</feature>
<feature type="domain" description="SURP motif" evidence="9">
    <location>
        <begin position="157"/>
        <end position="199"/>
    </location>
</feature>
<keyword evidence="2" id="KW-0507">mRNA processing</keyword>
<feature type="compositionally biased region" description="Low complexity" evidence="7">
    <location>
        <begin position="575"/>
        <end position="605"/>
    </location>
</feature>
<name>A0A9P6Q8Q5_9FUNG</name>
<organism evidence="10 11">
    <name type="scientific">Actinomortierella ambigua</name>
    <dbReference type="NCBI Taxonomy" id="1343610"/>
    <lineage>
        <taxon>Eukaryota</taxon>
        <taxon>Fungi</taxon>
        <taxon>Fungi incertae sedis</taxon>
        <taxon>Mucoromycota</taxon>
        <taxon>Mortierellomycotina</taxon>
        <taxon>Mortierellomycetes</taxon>
        <taxon>Mortierellales</taxon>
        <taxon>Mortierellaceae</taxon>
        <taxon>Actinomortierella</taxon>
    </lineage>
</organism>
<dbReference type="Proteomes" id="UP000807716">
    <property type="component" value="Unassembled WGS sequence"/>
</dbReference>
<protein>
    <submittedName>
        <fullName evidence="10">SF3a splicing factor complex subunit</fullName>
    </submittedName>
</protein>
<feature type="compositionally biased region" description="Polar residues" evidence="7">
    <location>
        <begin position="540"/>
        <end position="550"/>
    </location>
</feature>